<dbReference type="RefSeq" id="XP_013172695.1">
    <property type="nucleotide sequence ID" value="XM_013317241.1"/>
</dbReference>
<dbReference type="InterPro" id="IPR007614">
    <property type="entry name" value="Retinin_C"/>
</dbReference>
<keyword evidence="1" id="KW-0732">Signal</keyword>
<dbReference type="KEGG" id="pxu:106121531"/>
<feature type="chain" id="PRO_5042531515" evidence="1">
    <location>
        <begin position="17"/>
        <end position="355"/>
    </location>
</feature>
<dbReference type="PANTHER" id="PTHR34931">
    <property type="entry name" value="FI02976P-RELATED"/>
    <property type="match status" value="1"/>
</dbReference>
<dbReference type="Proteomes" id="UP000694872">
    <property type="component" value="Unplaced"/>
</dbReference>
<name>A0AAJ6ZHH7_PAPXU</name>
<proteinExistence type="predicted"/>
<reference evidence="2" key="1">
    <citation type="submission" date="2025-08" db="UniProtKB">
        <authorList>
            <consortium name="RefSeq"/>
        </authorList>
    </citation>
    <scope>IDENTIFICATION</scope>
</reference>
<dbReference type="PANTHER" id="PTHR34931:SF3">
    <property type="entry name" value="FI02976P-RELATED"/>
    <property type="match status" value="1"/>
</dbReference>
<dbReference type="PROSITE" id="PS51257">
    <property type="entry name" value="PROKAR_LIPOPROTEIN"/>
    <property type="match status" value="1"/>
</dbReference>
<dbReference type="AlphaFoldDB" id="A0AAJ6ZHH7"/>
<organism evidence="2">
    <name type="scientific">Papilio xuthus</name>
    <name type="common">Asian swallowtail butterfly</name>
    <dbReference type="NCBI Taxonomy" id="66420"/>
    <lineage>
        <taxon>Eukaryota</taxon>
        <taxon>Metazoa</taxon>
        <taxon>Ecdysozoa</taxon>
        <taxon>Arthropoda</taxon>
        <taxon>Hexapoda</taxon>
        <taxon>Insecta</taxon>
        <taxon>Pterygota</taxon>
        <taxon>Neoptera</taxon>
        <taxon>Endopterygota</taxon>
        <taxon>Lepidoptera</taxon>
        <taxon>Glossata</taxon>
        <taxon>Ditrysia</taxon>
        <taxon>Papilionoidea</taxon>
        <taxon>Papilionidae</taxon>
        <taxon>Papilioninae</taxon>
        <taxon>Papilio</taxon>
    </lineage>
</organism>
<sequence>MKLLVVFSALAAVACASLIPLAQPSHHGAAFVAHAAIAPVVAVPAAVSHQSRVDVRTSPAIVTAHSAYATPLLGHSALGFGHGHLLKKRSLGHIAYAAPVITHAAPVIAAVPAAVSHQSRVDVRTSPAIVTAHTVPVLAIHGAYAAPLLGHSAVGFGHGHQLKKRSLGHIAYAAPFVAHATPVIATAPASVSHQSRVDVVSSPAVVSHTITAPAVAHAVVAPVVARAAYAPVVAHAIAPAAVSHQSRVDVRTSPAVVSHSVVAAPILGAHSSLALSGHGHLLKKRSLGHIITPVAVAHAPAAVSHQSRVDVVSRPAIVSHSVVSPVVAHAVPVVPLAYSASRLHHAAPLVHAAHY</sequence>
<protein>
    <submittedName>
        <fullName evidence="2">Cuticle protein LPCP-23-like</fullName>
    </submittedName>
</protein>
<evidence type="ECO:0000313" key="2">
    <source>
        <dbReference type="RefSeq" id="XP_013172695.1"/>
    </source>
</evidence>
<feature type="signal peptide" evidence="1">
    <location>
        <begin position="1"/>
        <end position="16"/>
    </location>
</feature>
<accession>A0AAJ6ZHH7</accession>
<evidence type="ECO:0000256" key="1">
    <source>
        <dbReference type="SAM" id="SignalP"/>
    </source>
</evidence>
<gene>
    <name evidence="2" type="primary">LOC106121531</name>
</gene>